<organism evidence="1 2">
    <name type="scientific">Thalassospira profundimaris</name>
    <dbReference type="NCBI Taxonomy" id="502049"/>
    <lineage>
        <taxon>Bacteria</taxon>
        <taxon>Pseudomonadati</taxon>
        <taxon>Pseudomonadota</taxon>
        <taxon>Alphaproteobacteria</taxon>
        <taxon>Rhodospirillales</taxon>
        <taxon>Thalassospiraceae</taxon>
        <taxon>Thalassospira</taxon>
    </lineage>
</organism>
<proteinExistence type="predicted"/>
<dbReference type="PROSITE" id="PS51257">
    <property type="entry name" value="PROKAR_LIPOPROTEIN"/>
    <property type="match status" value="1"/>
</dbReference>
<evidence type="ECO:0000313" key="1">
    <source>
        <dbReference type="EMBL" id="RCK25195.1"/>
    </source>
</evidence>
<name>A0A367VIZ8_9PROT</name>
<comment type="caution">
    <text evidence="1">The sequence shown here is derived from an EMBL/GenBank/DDBJ whole genome shotgun (WGS) entry which is preliminary data.</text>
</comment>
<dbReference type="RefSeq" id="WP_062956708.1">
    <property type="nucleotide sequence ID" value="NZ_JPWB01000001.1"/>
</dbReference>
<dbReference type="EMBL" id="JPWB01000001">
    <property type="protein sequence ID" value="RCK25195.1"/>
    <property type="molecule type" value="Genomic_DNA"/>
</dbReference>
<gene>
    <name evidence="1" type="ORF">TH6_00765</name>
</gene>
<accession>A0A367VIZ8</accession>
<evidence type="ECO:0000313" key="2">
    <source>
        <dbReference type="Proteomes" id="UP000253061"/>
    </source>
</evidence>
<reference evidence="1 2" key="1">
    <citation type="submission" date="2014-07" db="EMBL/GenBank/DDBJ databases">
        <title>Draft genome sequence of Thalassospira profundimaris R8-17.</title>
        <authorList>
            <person name="Lai Q."/>
            <person name="Shao Z."/>
        </authorList>
    </citation>
    <scope>NUCLEOTIDE SEQUENCE [LARGE SCALE GENOMIC DNA]</scope>
    <source>
        <strain evidence="1 2">R8-17</strain>
    </source>
</reference>
<dbReference type="Proteomes" id="UP000253061">
    <property type="component" value="Unassembled WGS sequence"/>
</dbReference>
<evidence type="ECO:0008006" key="3">
    <source>
        <dbReference type="Google" id="ProtNLM"/>
    </source>
</evidence>
<sequence length="278" mass="30207">MALRDFASRTLVICFVGLLAACSQKAEMLKLSATQFGTATESAFDAYGTAQSAQFEPFAKSADEKRAEFLNNMETFNSSVTPANVEALVDRNASSGTVGNSSEWKATLASLRQQYQEFVAIFDNIEGGSALGASAVTNSGPILKKLRQQLASITKNLQETPPQYLNRRATLVAQLNAIRADDNDDAAAKKLRYELWLQSWQSLMAAEQELQSTTLRHFISASTLGAKLQTQIDNYAKLDVASLIKAVEEGITLVDNINDLSAEELLSHGTDLIETATQ</sequence>
<protein>
    <recommendedName>
        <fullName evidence="3">Lipoprotein</fullName>
    </recommendedName>
</protein>
<dbReference type="AlphaFoldDB" id="A0A367VIZ8"/>